<reference evidence="1" key="1">
    <citation type="submission" date="2020-07" db="EMBL/GenBank/DDBJ databases">
        <title>Multicomponent nature underlies the extraordinary mechanical properties of spider dragline silk.</title>
        <authorList>
            <person name="Kono N."/>
            <person name="Nakamura H."/>
            <person name="Mori M."/>
            <person name="Yoshida Y."/>
            <person name="Ohtoshi R."/>
            <person name="Malay A.D."/>
            <person name="Moran D.A.P."/>
            <person name="Tomita M."/>
            <person name="Numata K."/>
            <person name="Arakawa K."/>
        </authorList>
    </citation>
    <scope>NUCLEOTIDE SEQUENCE</scope>
</reference>
<keyword evidence="2" id="KW-1185">Reference proteome</keyword>
<dbReference type="EMBL" id="BMAO01006182">
    <property type="protein sequence ID" value="GFR06753.1"/>
    <property type="molecule type" value="Genomic_DNA"/>
</dbReference>
<evidence type="ECO:0000313" key="1">
    <source>
        <dbReference type="EMBL" id="GFR06753.1"/>
    </source>
</evidence>
<comment type="caution">
    <text evidence="1">The sequence shown here is derived from an EMBL/GenBank/DDBJ whole genome shotgun (WGS) entry which is preliminary data.</text>
</comment>
<feature type="non-terminal residue" evidence="1">
    <location>
        <position position="1"/>
    </location>
</feature>
<dbReference type="Proteomes" id="UP000887116">
    <property type="component" value="Unassembled WGS sequence"/>
</dbReference>
<organism evidence="1 2">
    <name type="scientific">Trichonephila clavata</name>
    <name type="common">Joro spider</name>
    <name type="synonym">Nephila clavata</name>
    <dbReference type="NCBI Taxonomy" id="2740835"/>
    <lineage>
        <taxon>Eukaryota</taxon>
        <taxon>Metazoa</taxon>
        <taxon>Ecdysozoa</taxon>
        <taxon>Arthropoda</taxon>
        <taxon>Chelicerata</taxon>
        <taxon>Arachnida</taxon>
        <taxon>Araneae</taxon>
        <taxon>Araneomorphae</taxon>
        <taxon>Entelegynae</taxon>
        <taxon>Araneoidea</taxon>
        <taxon>Nephilidae</taxon>
        <taxon>Trichonephila</taxon>
    </lineage>
</organism>
<evidence type="ECO:0000313" key="2">
    <source>
        <dbReference type="Proteomes" id="UP000887116"/>
    </source>
</evidence>
<accession>A0A8X6GM99</accession>
<proteinExistence type="predicted"/>
<gene>
    <name evidence="1" type="ORF">TNCT_689791</name>
</gene>
<dbReference type="AlphaFoldDB" id="A0A8X6GM99"/>
<name>A0A8X6GM99_TRICU</name>
<sequence length="104" mass="11996">MKMYTKKDEDVRYAASNQKFESQHGLQHFNLLVRKETEGTSLQIISLISYVKLQLKLPSEPLVHLYTYETSLILSPPKCMRQMLLCKGANPKAEENNMTGTKYN</sequence>
<protein>
    <submittedName>
        <fullName evidence="1">Uncharacterized protein</fullName>
    </submittedName>
</protein>